<dbReference type="EMBL" id="LPVY01000003">
    <property type="protein sequence ID" value="KZB68196.1"/>
    <property type="molecule type" value="Genomic_DNA"/>
</dbReference>
<name>A0A154L9W4_9PROT</name>
<dbReference type="AlphaFoldDB" id="A0A154L9W4"/>
<gene>
    <name evidence="1" type="ORF">AUP42_12115</name>
</gene>
<dbReference type="RefSeq" id="WP_062949104.1">
    <property type="nucleotide sequence ID" value="NZ_CP136684.1"/>
</dbReference>
<evidence type="ECO:0000313" key="1">
    <source>
        <dbReference type="EMBL" id="KZB68196.1"/>
    </source>
</evidence>
<dbReference type="Proteomes" id="UP000076335">
    <property type="component" value="Unassembled WGS sequence"/>
</dbReference>
<sequence length="73" mass="8322">MRTVYQSTDDLGHTLRALKLSKEGHNNPVYLGLVIHDREVLFRTRENSSREFVLQKIKEFVAANSPTLNAQPA</sequence>
<organism evidence="1 2">
    <name type="scientific">Thalassospira lucentensis</name>
    <dbReference type="NCBI Taxonomy" id="168935"/>
    <lineage>
        <taxon>Bacteria</taxon>
        <taxon>Pseudomonadati</taxon>
        <taxon>Pseudomonadota</taxon>
        <taxon>Alphaproteobacteria</taxon>
        <taxon>Rhodospirillales</taxon>
        <taxon>Thalassospiraceae</taxon>
        <taxon>Thalassospira</taxon>
    </lineage>
</organism>
<accession>A0A154L9W4</accession>
<dbReference type="OrthoDB" id="7363480at2"/>
<reference evidence="1 2" key="1">
    <citation type="submission" date="2015-12" db="EMBL/GenBank/DDBJ databases">
        <title>Genome sequence of Thalassospira lucentensis MCCC 1A02072.</title>
        <authorList>
            <person name="Lu L."/>
            <person name="Lai Q."/>
            <person name="Shao Z."/>
            <person name="Qian P."/>
        </authorList>
    </citation>
    <scope>NUCLEOTIDE SEQUENCE [LARGE SCALE GENOMIC DNA]</scope>
    <source>
        <strain evidence="1 2">MCCC 1A02072</strain>
    </source>
</reference>
<evidence type="ECO:0000313" key="2">
    <source>
        <dbReference type="Proteomes" id="UP000076335"/>
    </source>
</evidence>
<protein>
    <submittedName>
        <fullName evidence="1">Uncharacterized protein</fullName>
    </submittedName>
</protein>
<proteinExistence type="predicted"/>
<comment type="caution">
    <text evidence="1">The sequence shown here is derived from an EMBL/GenBank/DDBJ whole genome shotgun (WGS) entry which is preliminary data.</text>
</comment>